<evidence type="ECO:0000259" key="10">
    <source>
        <dbReference type="Pfam" id="PF09976"/>
    </source>
</evidence>
<dbReference type="InterPro" id="IPR018704">
    <property type="entry name" value="SecYEG/CpoB_TPR"/>
</dbReference>
<dbReference type="PANTHER" id="PTHR38035">
    <property type="entry name" value="UPF0070 PROTEIN YFGM"/>
    <property type="match status" value="1"/>
</dbReference>
<keyword evidence="6" id="KW-0143">Chaperone</keyword>
<dbReference type="InterPro" id="IPR011990">
    <property type="entry name" value="TPR-like_helical_dom_sf"/>
</dbReference>
<feature type="transmembrane region" description="Helical" evidence="9">
    <location>
        <begin position="24"/>
        <end position="42"/>
    </location>
</feature>
<evidence type="ECO:0000256" key="3">
    <source>
        <dbReference type="ARBA" id="ARBA00022692"/>
    </source>
</evidence>
<protein>
    <recommendedName>
        <fullName evidence="8">Ancillary SecYEG translocon subunit</fullName>
    </recommendedName>
</protein>
<reference evidence="11" key="1">
    <citation type="submission" date="2019-03" db="EMBL/GenBank/DDBJ databases">
        <authorList>
            <consortium name="Pathogen Informatics"/>
        </authorList>
    </citation>
    <scope>NUCLEOTIDE SEQUENCE</scope>
    <source>
        <strain evidence="11">Unknown</strain>
    </source>
</reference>
<comment type="subcellular location">
    <subcellularLocation>
        <location evidence="1">Cell membrane</location>
        <topology evidence="1">Single-pass type II membrane protein</topology>
    </subcellularLocation>
</comment>
<feature type="domain" description="Ancillary SecYEG translocon subunit/Cell division coordinator CpoB TPR" evidence="10">
    <location>
        <begin position="15"/>
        <end position="203"/>
    </location>
</feature>
<dbReference type="GO" id="GO:0044877">
    <property type="term" value="F:protein-containing complex binding"/>
    <property type="evidence" value="ECO:0007669"/>
    <property type="project" value="InterPro"/>
</dbReference>
<comment type="similarity">
    <text evidence="7">Belongs to the YfgM family.</text>
</comment>
<dbReference type="EMBL" id="CAAHDN010000013">
    <property type="protein sequence ID" value="VGM95643.1"/>
    <property type="molecule type" value="Genomic_DNA"/>
</dbReference>
<dbReference type="InterPro" id="IPR026039">
    <property type="entry name" value="YfgM"/>
</dbReference>
<sequence length="203" mass="22528">MAYSIEEEQELNELKTWWKENGKLVVAIFVLTLAGVFGWRYWQSHQIAQNQQRSAQYEQLVSQFQADKANVGSVEQFAQSNDKTAYAVFALLDAASISVQKQDFAQAENLLKQALANADDDILRSVSALRLAAVQFQQQQFDNALASLDQVKGGAWNSAAFLLKGDIQLAKGDKESAKASFEQGLKNASPVETDLIQVRLNNL</sequence>
<name>A0A486XEG1_9PAST</name>
<dbReference type="Gene3D" id="1.25.40.10">
    <property type="entry name" value="Tetratricopeptide repeat domain"/>
    <property type="match status" value="1"/>
</dbReference>
<dbReference type="AlphaFoldDB" id="A0A486XEG1"/>
<evidence type="ECO:0000256" key="2">
    <source>
        <dbReference type="ARBA" id="ARBA00022475"/>
    </source>
</evidence>
<evidence type="ECO:0000313" key="11">
    <source>
        <dbReference type="EMBL" id="VGM95643.1"/>
    </source>
</evidence>
<evidence type="ECO:0000256" key="7">
    <source>
        <dbReference type="ARBA" id="ARBA00024197"/>
    </source>
</evidence>
<keyword evidence="3 9" id="KW-0812">Transmembrane</keyword>
<proteinExistence type="inferred from homology"/>
<keyword evidence="5 9" id="KW-0472">Membrane</keyword>
<organism evidence="11">
    <name type="scientific">uncultured Avibacterium sp</name>
    <dbReference type="NCBI Taxonomy" id="1936169"/>
    <lineage>
        <taxon>Bacteria</taxon>
        <taxon>Pseudomonadati</taxon>
        <taxon>Pseudomonadota</taxon>
        <taxon>Gammaproteobacteria</taxon>
        <taxon>Pasteurellales</taxon>
        <taxon>Pasteurellaceae</taxon>
        <taxon>Avibacterium</taxon>
        <taxon>environmental samples</taxon>
    </lineage>
</organism>
<dbReference type="PANTHER" id="PTHR38035:SF1">
    <property type="entry name" value="ANCILLARY SECYEG TRANSLOCON SUBUNIT"/>
    <property type="match status" value="1"/>
</dbReference>
<evidence type="ECO:0000256" key="5">
    <source>
        <dbReference type="ARBA" id="ARBA00023136"/>
    </source>
</evidence>
<keyword evidence="4 9" id="KW-1133">Transmembrane helix</keyword>
<evidence type="ECO:0000256" key="1">
    <source>
        <dbReference type="ARBA" id="ARBA00004401"/>
    </source>
</evidence>
<dbReference type="PIRSF" id="PIRSF006170">
    <property type="entry name" value="YfgM"/>
    <property type="match status" value="1"/>
</dbReference>
<keyword evidence="2" id="KW-1003">Cell membrane</keyword>
<accession>A0A486XEG1</accession>
<evidence type="ECO:0000256" key="6">
    <source>
        <dbReference type="ARBA" id="ARBA00023186"/>
    </source>
</evidence>
<dbReference type="SUPFAM" id="SSF48452">
    <property type="entry name" value="TPR-like"/>
    <property type="match status" value="1"/>
</dbReference>
<evidence type="ECO:0000256" key="4">
    <source>
        <dbReference type="ARBA" id="ARBA00022989"/>
    </source>
</evidence>
<evidence type="ECO:0000256" key="9">
    <source>
        <dbReference type="SAM" id="Phobius"/>
    </source>
</evidence>
<dbReference type="Pfam" id="PF09976">
    <property type="entry name" value="TPR_21"/>
    <property type="match status" value="1"/>
</dbReference>
<gene>
    <name evidence="11" type="ORF">NCTC4101_01042</name>
</gene>
<evidence type="ECO:0000256" key="8">
    <source>
        <dbReference type="ARBA" id="ARBA00024235"/>
    </source>
</evidence>
<dbReference type="GO" id="GO:0005886">
    <property type="term" value="C:plasma membrane"/>
    <property type="evidence" value="ECO:0007669"/>
    <property type="project" value="UniProtKB-SubCell"/>
</dbReference>